<dbReference type="AlphaFoldDB" id="A0AAV0WYZ9"/>
<proteinExistence type="predicted"/>
<sequence length="67" mass="7349">MAFQSECHKGYLSVFSFGVKCVITNKSSSFTSENIQNKDKYLPINKAIVNDSLAIGIGHSLASCRHL</sequence>
<accession>A0AAV0WYZ9</accession>
<keyword evidence="2" id="KW-1185">Reference proteome</keyword>
<reference evidence="1 2" key="1">
    <citation type="submission" date="2023-01" db="EMBL/GenBank/DDBJ databases">
        <authorList>
            <person name="Whitehead M."/>
        </authorList>
    </citation>
    <scope>NUCLEOTIDE SEQUENCE [LARGE SCALE GENOMIC DNA]</scope>
</reference>
<evidence type="ECO:0000313" key="1">
    <source>
        <dbReference type="EMBL" id="CAI6360701.1"/>
    </source>
</evidence>
<evidence type="ECO:0000313" key="2">
    <source>
        <dbReference type="Proteomes" id="UP001160148"/>
    </source>
</evidence>
<organism evidence="1 2">
    <name type="scientific">Macrosiphum euphorbiae</name>
    <name type="common">potato aphid</name>
    <dbReference type="NCBI Taxonomy" id="13131"/>
    <lineage>
        <taxon>Eukaryota</taxon>
        <taxon>Metazoa</taxon>
        <taxon>Ecdysozoa</taxon>
        <taxon>Arthropoda</taxon>
        <taxon>Hexapoda</taxon>
        <taxon>Insecta</taxon>
        <taxon>Pterygota</taxon>
        <taxon>Neoptera</taxon>
        <taxon>Paraneoptera</taxon>
        <taxon>Hemiptera</taxon>
        <taxon>Sternorrhyncha</taxon>
        <taxon>Aphidomorpha</taxon>
        <taxon>Aphidoidea</taxon>
        <taxon>Aphididae</taxon>
        <taxon>Macrosiphini</taxon>
        <taxon>Macrosiphum</taxon>
    </lineage>
</organism>
<dbReference type="EMBL" id="CARXXK010000003">
    <property type="protein sequence ID" value="CAI6360701.1"/>
    <property type="molecule type" value="Genomic_DNA"/>
</dbReference>
<protein>
    <submittedName>
        <fullName evidence="1">Uncharacterized protein</fullName>
    </submittedName>
</protein>
<comment type="caution">
    <text evidence="1">The sequence shown here is derived from an EMBL/GenBank/DDBJ whole genome shotgun (WGS) entry which is preliminary data.</text>
</comment>
<dbReference type="Proteomes" id="UP001160148">
    <property type="component" value="Unassembled WGS sequence"/>
</dbReference>
<name>A0AAV0WYZ9_9HEMI</name>
<gene>
    <name evidence="1" type="ORF">MEUPH1_LOCUS15971</name>
</gene>